<keyword evidence="5 6" id="KW-0472">Membrane</keyword>
<feature type="transmembrane region" description="Helical" evidence="6">
    <location>
        <begin position="12"/>
        <end position="35"/>
    </location>
</feature>
<evidence type="ECO:0000256" key="2">
    <source>
        <dbReference type="ARBA" id="ARBA00022481"/>
    </source>
</evidence>
<comment type="subcellular location">
    <subcellularLocation>
        <location evidence="1">Membrane</location>
        <topology evidence="1">Single-pass membrane protein</topology>
    </subcellularLocation>
</comment>
<evidence type="ECO:0000256" key="5">
    <source>
        <dbReference type="ARBA" id="ARBA00023136"/>
    </source>
</evidence>
<dbReference type="GO" id="GO:0016020">
    <property type="term" value="C:membrane"/>
    <property type="evidence" value="ECO:0007669"/>
    <property type="project" value="UniProtKB-SubCell"/>
</dbReference>
<comment type="caution">
    <text evidence="7">The sequence shown here is derived from an EMBL/GenBank/DDBJ whole genome shotgun (WGS) entry which is preliminary data.</text>
</comment>
<dbReference type="PANTHER" id="PTHR30093">
    <property type="entry name" value="GENERAL SECRETION PATHWAY PROTEIN G"/>
    <property type="match status" value="1"/>
</dbReference>
<accession>A0A2H0UIN7</accession>
<evidence type="ECO:0000313" key="8">
    <source>
        <dbReference type="Proteomes" id="UP000230706"/>
    </source>
</evidence>
<dbReference type="PRINTS" id="PR00813">
    <property type="entry name" value="BCTERIALGSPG"/>
</dbReference>
<dbReference type="NCBIfam" id="TIGR02532">
    <property type="entry name" value="IV_pilin_GFxxxE"/>
    <property type="match status" value="1"/>
</dbReference>
<dbReference type="SUPFAM" id="SSF54523">
    <property type="entry name" value="Pili subunits"/>
    <property type="match status" value="1"/>
</dbReference>
<evidence type="ECO:0000313" key="7">
    <source>
        <dbReference type="EMBL" id="PIR86267.1"/>
    </source>
</evidence>
<dbReference type="PROSITE" id="PS00409">
    <property type="entry name" value="PROKAR_NTER_METHYL"/>
    <property type="match status" value="1"/>
</dbReference>
<dbReference type="Pfam" id="PF07963">
    <property type="entry name" value="N_methyl"/>
    <property type="match status" value="1"/>
</dbReference>
<keyword evidence="3 6" id="KW-0812">Transmembrane</keyword>
<proteinExistence type="predicted"/>
<dbReference type="Proteomes" id="UP000230706">
    <property type="component" value="Unassembled WGS sequence"/>
</dbReference>
<evidence type="ECO:0000256" key="3">
    <source>
        <dbReference type="ARBA" id="ARBA00022692"/>
    </source>
</evidence>
<evidence type="ECO:0000256" key="4">
    <source>
        <dbReference type="ARBA" id="ARBA00022989"/>
    </source>
</evidence>
<evidence type="ECO:0000256" key="1">
    <source>
        <dbReference type="ARBA" id="ARBA00004167"/>
    </source>
</evidence>
<dbReference type="InterPro" id="IPR000983">
    <property type="entry name" value="Bac_GSPG_pilin"/>
</dbReference>
<dbReference type="EMBL" id="PFBF01000042">
    <property type="protein sequence ID" value="PIR86267.1"/>
    <property type="molecule type" value="Genomic_DNA"/>
</dbReference>
<dbReference type="GO" id="GO:0015627">
    <property type="term" value="C:type II protein secretion system complex"/>
    <property type="evidence" value="ECO:0007669"/>
    <property type="project" value="InterPro"/>
</dbReference>
<gene>
    <name evidence="7" type="ORF">COU13_01910</name>
</gene>
<keyword evidence="2" id="KW-0488">Methylation</keyword>
<dbReference type="InterPro" id="IPR045584">
    <property type="entry name" value="Pilin-like"/>
</dbReference>
<reference evidence="8" key="1">
    <citation type="submission" date="2017-09" db="EMBL/GenBank/DDBJ databases">
        <title>Depth-based differentiation of microbial function through sediment-hosted aquifers and enrichment of novel symbionts in the deep terrestrial subsurface.</title>
        <authorList>
            <person name="Probst A.J."/>
            <person name="Ladd B."/>
            <person name="Jarett J.K."/>
            <person name="Geller-Mcgrath D.E."/>
            <person name="Sieber C.M.K."/>
            <person name="Emerson J.B."/>
            <person name="Anantharaman K."/>
            <person name="Thomas B.C."/>
            <person name="Malmstrom R."/>
            <person name="Stieglmeier M."/>
            <person name="Klingl A."/>
            <person name="Woyke T."/>
            <person name="Ryan C.M."/>
            <person name="Banfield J.F."/>
        </authorList>
    </citation>
    <scope>NUCLEOTIDE SEQUENCE [LARGE SCALE GENOMIC DNA]</scope>
</reference>
<organism evidence="7 8">
    <name type="scientific">Candidatus Kaiserbacteria bacterium CG10_big_fil_rev_8_21_14_0_10_43_70</name>
    <dbReference type="NCBI Taxonomy" id="1974605"/>
    <lineage>
        <taxon>Bacteria</taxon>
        <taxon>Candidatus Kaiseribacteriota</taxon>
    </lineage>
</organism>
<keyword evidence="4 6" id="KW-1133">Transmembrane helix</keyword>
<protein>
    <recommendedName>
        <fullName evidence="9">Type II secretion system protein GspG C-terminal domain-containing protein</fullName>
    </recommendedName>
</protein>
<dbReference type="InterPro" id="IPR012902">
    <property type="entry name" value="N_methyl_site"/>
</dbReference>
<evidence type="ECO:0008006" key="9">
    <source>
        <dbReference type="Google" id="ProtNLM"/>
    </source>
</evidence>
<dbReference type="PANTHER" id="PTHR30093:SF44">
    <property type="entry name" value="TYPE II SECRETION SYSTEM CORE PROTEIN G"/>
    <property type="match status" value="1"/>
</dbReference>
<sequence length="154" mass="15854">MFEPKNKGFTLIELLVVIAIIGILSSVVLASLNSARQKGRDGRRIADLKQLQLALELSYDSNGTYPSALSEAALVTPGYISVIPSDPSGGTAAYGYVQTGSGSGYVLGAELETAGHSTLDSDNDLDQAITINGAATNCNALSGLATEVVYCAAP</sequence>
<dbReference type="AlphaFoldDB" id="A0A2H0UIN7"/>
<dbReference type="GO" id="GO:0015628">
    <property type="term" value="P:protein secretion by the type II secretion system"/>
    <property type="evidence" value="ECO:0007669"/>
    <property type="project" value="InterPro"/>
</dbReference>
<dbReference type="Gene3D" id="3.30.700.10">
    <property type="entry name" value="Glycoprotein, Type 4 Pilin"/>
    <property type="match status" value="1"/>
</dbReference>
<evidence type="ECO:0000256" key="6">
    <source>
        <dbReference type="SAM" id="Phobius"/>
    </source>
</evidence>
<name>A0A2H0UIN7_9BACT</name>